<reference evidence="2" key="1">
    <citation type="submission" date="2016-10" db="EMBL/GenBank/DDBJ databases">
        <authorList>
            <person name="Varghese N."/>
            <person name="Submissions S."/>
        </authorList>
    </citation>
    <scope>NUCLEOTIDE SEQUENCE [LARGE SCALE GENOMIC DNA]</scope>
    <source>
        <strain evidence="2">Gh-48</strain>
    </source>
</reference>
<evidence type="ECO:0000313" key="2">
    <source>
        <dbReference type="Proteomes" id="UP000198942"/>
    </source>
</evidence>
<dbReference type="STRING" id="551995.SAMN05192574_102906"/>
<dbReference type="Proteomes" id="UP000198942">
    <property type="component" value="Unassembled WGS sequence"/>
</dbReference>
<proteinExistence type="predicted"/>
<evidence type="ECO:0000313" key="1">
    <source>
        <dbReference type="EMBL" id="SEN24964.1"/>
    </source>
</evidence>
<dbReference type="RefSeq" id="WP_091210241.1">
    <property type="nucleotide sequence ID" value="NZ_FOCL01000002.1"/>
</dbReference>
<keyword evidence="2" id="KW-1185">Reference proteome</keyword>
<sequence length="162" mass="18323">MNNKIISLSTTVKIKDGSDASNYNLLSSYEALFQEILQECHFRQIRNTVGITPSLLAEVTKRPLIAFHQDIMRELDKLKLFKSLDGFEFELADVILSIKHLDIYGGVFHLDLTLVTDKVHLIDTVGSYLIIKHPNLDNRVLTSELTESLLIHSLETIDSGNN</sequence>
<organism evidence="1 2">
    <name type="scientific">Mucilaginibacter gossypiicola</name>
    <dbReference type="NCBI Taxonomy" id="551995"/>
    <lineage>
        <taxon>Bacteria</taxon>
        <taxon>Pseudomonadati</taxon>
        <taxon>Bacteroidota</taxon>
        <taxon>Sphingobacteriia</taxon>
        <taxon>Sphingobacteriales</taxon>
        <taxon>Sphingobacteriaceae</taxon>
        <taxon>Mucilaginibacter</taxon>
    </lineage>
</organism>
<gene>
    <name evidence="1" type="ORF">SAMN05192574_102906</name>
</gene>
<protein>
    <submittedName>
        <fullName evidence="1">Uncharacterized protein</fullName>
    </submittedName>
</protein>
<dbReference type="EMBL" id="FOCL01000002">
    <property type="protein sequence ID" value="SEN24964.1"/>
    <property type="molecule type" value="Genomic_DNA"/>
</dbReference>
<accession>A0A1H8F0P8</accession>
<name>A0A1H8F0P8_9SPHI</name>
<dbReference type="AlphaFoldDB" id="A0A1H8F0P8"/>